<dbReference type="Pfam" id="PF00023">
    <property type="entry name" value="Ank"/>
    <property type="match status" value="1"/>
</dbReference>
<proteinExistence type="predicted"/>
<accession>A0AAV2R159</accession>
<keyword evidence="1" id="KW-0040">ANK repeat</keyword>
<feature type="compositionally biased region" description="Polar residues" evidence="2">
    <location>
        <begin position="7"/>
        <end position="22"/>
    </location>
</feature>
<gene>
    <name evidence="3" type="ORF">MNOR_LOCUS19610</name>
</gene>
<feature type="non-terminal residue" evidence="3">
    <location>
        <position position="104"/>
    </location>
</feature>
<evidence type="ECO:0000256" key="2">
    <source>
        <dbReference type="SAM" id="MobiDB-lite"/>
    </source>
</evidence>
<evidence type="ECO:0000313" key="3">
    <source>
        <dbReference type="EMBL" id="CAL4111325.1"/>
    </source>
</evidence>
<evidence type="ECO:0000313" key="4">
    <source>
        <dbReference type="Proteomes" id="UP001497623"/>
    </source>
</evidence>
<dbReference type="AlphaFoldDB" id="A0AAV2R159"/>
<dbReference type="InterPro" id="IPR002110">
    <property type="entry name" value="Ankyrin_rpt"/>
</dbReference>
<evidence type="ECO:0000256" key="1">
    <source>
        <dbReference type="PROSITE-ProRule" id="PRU00023"/>
    </source>
</evidence>
<reference evidence="3 4" key="1">
    <citation type="submission" date="2024-05" db="EMBL/GenBank/DDBJ databases">
        <authorList>
            <person name="Wallberg A."/>
        </authorList>
    </citation>
    <scope>NUCLEOTIDE SEQUENCE [LARGE SCALE GENOMIC DNA]</scope>
</reference>
<sequence length="104" mass="11262">MAGSDIELTSISSHNGAVQNHDSASDDNNDINIELSQKLLSAVEDQNVEHLKHLLQSIESDVSEQLNHVYATPILGTLLHTAAKGNMHEVTRVLVDKGADPNIK</sequence>
<name>A0AAV2R159_MEGNR</name>
<feature type="repeat" description="ANK" evidence="1">
    <location>
        <begin position="77"/>
        <end position="104"/>
    </location>
</feature>
<dbReference type="EMBL" id="CAXKWB010014656">
    <property type="protein sequence ID" value="CAL4111325.1"/>
    <property type="molecule type" value="Genomic_DNA"/>
</dbReference>
<protein>
    <submittedName>
        <fullName evidence="3">Uncharacterized protein</fullName>
    </submittedName>
</protein>
<dbReference type="SUPFAM" id="SSF48403">
    <property type="entry name" value="Ankyrin repeat"/>
    <property type="match status" value="1"/>
</dbReference>
<dbReference type="PROSITE" id="PS50088">
    <property type="entry name" value="ANK_REPEAT"/>
    <property type="match status" value="1"/>
</dbReference>
<dbReference type="Gene3D" id="1.25.40.20">
    <property type="entry name" value="Ankyrin repeat-containing domain"/>
    <property type="match status" value="1"/>
</dbReference>
<keyword evidence="4" id="KW-1185">Reference proteome</keyword>
<dbReference type="InterPro" id="IPR036770">
    <property type="entry name" value="Ankyrin_rpt-contain_sf"/>
</dbReference>
<feature type="region of interest" description="Disordered" evidence="2">
    <location>
        <begin position="1"/>
        <end position="29"/>
    </location>
</feature>
<dbReference type="PROSITE" id="PS50297">
    <property type="entry name" value="ANK_REP_REGION"/>
    <property type="match status" value="1"/>
</dbReference>
<dbReference type="Proteomes" id="UP001497623">
    <property type="component" value="Unassembled WGS sequence"/>
</dbReference>
<organism evidence="3 4">
    <name type="scientific">Meganyctiphanes norvegica</name>
    <name type="common">Northern krill</name>
    <name type="synonym">Thysanopoda norvegica</name>
    <dbReference type="NCBI Taxonomy" id="48144"/>
    <lineage>
        <taxon>Eukaryota</taxon>
        <taxon>Metazoa</taxon>
        <taxon>Ecdysozoa</taxon>
        <taxon>Arthropoda</taxon>
        <taxon>Crustacea</taxon>
        <taxon>Multicrustacea</taxon>
        <taxon>Malacostraca</taxon>
        <taxon>Eumalacostraca</taxon>
        <taxon>Eucarida</taxon>
        <taxon>Euphausiacea</taxon>
        <taxon>Euphausiidae</taxon>
        <taxon>Meganyctiphanes</taxon>
    </lineage>
</organism>
<comment type="caution">
    <text evidence="3">The sequence shown here is derived from an EMBL/GenBank/DDBJ whole genome shotgun (WGS) entry which is preliminary data.</text>
</comment>